<dbReference type="Pfam" id="PF08752">
    <property type="entry name" value="COP-gamma_platf"/>
    <property type="match status" value="1"/>
</dbReference>
<evidence type="ECO:0000313" key="3">
    <source>
        <dbReference type="EMBL" id="KAL3811114.1"/>
    </source>
</evidence>
<dbReference type="InterPro" id="IPR013041">
    <property type="entry name" value="Clathrin_app_Ig-like_sf"/>
</dbReference>
<dbReference type="PANTHER" id="PTHR12894:SF27">
    <property type="entry name" value="TRANSFORMING GROWTH FACTOR-BETA RECEPTOR-ASSOCIATED PROTEIN 1"/>
    <property type="match status" value="1"/>
</dbReference>
<dbReference type="InterPro" id="IPR032914">
    <property type="entry name" value="Vam6/VPS39/TRAP1"/>
</dbReference>
<feature type="compositionally biased region" description="Polar residues" evidence="1">
    <location>
        <begin position="334"/>
        <end position="344"/>
    </location>
</feature>
<evidence type="ECO:0000259" key="2">
    <source>
        <dbReference type="Pfam" id="PF08752"/>
    </source>
</evidence>
<feature type="region of interest" description="Disordered" evidence="1">
    <location>
        <begin position="1"/>
        <end position="24"/>
    </location>
</feature>
<accession>A0ABD3RDU3</accession>
<dbReference type="InterPro" id="IPR013040">
    <property type="entry name" value="Coatomer_gsu_app_Ig-like_dom"/>
</dbReference>
<comment type="caution">
    <text evidence="3">The sequence shown here is derived from an EMBL/GenBank/DDBJ whole genome shotgun (WGS) entry which is preliminary data.</text>
</comment>
<feature type="domain" description="Coatomer gamma subunit appendage Ig-like subdomain" evidence="2">
    <location>
        <begin position="1190"/>
        <end position="1325"/>
    </location>
</feature>
<feature type="region of interest" description="Disordered" evidence="1">
    <location>
        <begin position="708"/>
        <end position="728"/>
    </location>
</feature>
<dbReference type="PANTHER" id="PTHR12894">
    <property type="entry name" value="CNH DOMAIN CONTAINING"/>
    <property type="match status" value="1"/>
</dbReference>
<protein>
    <recommendedName>
        <fullName evidence="2">Coatomer gamma subunit appendage Ig-like subdomain domain-containing protein</fullName>
    </recommendedName>
</protein>
<feature type="region of interest" description="Disordered" evidence="1">
    <location>
        <begin position="334"/>
        <end position="356"/>
    </location>
</feature>
<organism evidence="3 4">
    <name type="scientific">Cyclostephanos tholiformis</name>
    <dbReference type="NCBI Taxonomy" id="382380"/>
    <lineage>
        <taxon>Eukaryota</taxon>
        <taxon>Sar</taxon>
        <taxon>Stramenopiles</taxon>
        <taxon>Ochrophyta</taxon>
        <taxon>Bacillariophyta</taxon>
        <taxon>Coscinodiscophyceae</taxon>
        <taxon>Thalassiosirophycidae</taxon>
        <taxon>Stephanodiscales</taxon>
        <taxon>Stephanodiscaceae</taxon>
        <taxon>Cyclostephanos</taxon>
    </lineage>
</organism>
<dbReference type="EMBL" id="JALLPB020000280">
    <property type="protein sequence ID" value="KAL3811114.1"/>
    <property type="molecule type" value="Genomic_DNA"/>
</dbReference>
<evidence type="ECO:0000256" key="1">
    <source>
        <dbReference type="SAM" id="MobiDB-lite"/>
    </source>
</evidence>
<dbReference type="InterPro" id="IPR037067">
    <property type="entry name" value="Coatomer_gsu_app_sf"/>
</dbReference>
<evidence type="ECO:0000313" key="4">
    <source>
        <dbReference type="Proteomes" id="UP001530377"/>
    </source>
</evidence>
<reference evidence="3 4" key="1">
    <citation type="submission" date="2024-10" db="EMBL/GenBank/DDBJ databases">
        <title>Updated reference genomes for cyclostephanoid diatoms.</title>
        <authorList>
            <person name="Roberts W.R."/>
            <person name="Alverson A.J."/>
        </authorList>
    </citation>
    <scope>NUCLEOTIDE SEQUENCE [LARGE SCALE GENOMIC DNA]</scope>
    <source>
        <strain evidence="3 4">AJA228-03</strain>
    </source>
</reference>
<dbReference type="Proteomes" id="UP001530377">
    <property type="component" value="Unassembled WGS sequence"/>
</dbReference>
<proteinExistence type="predicted"/>
<dbReference type="SUPFAM" id="SSF49348">
    <property type="entry name" value="Clathrin adaptor appendage domain"/>
    <property type="match status" value="1"/>
</dbReference>
<sequence length="1356" mass="143633">MASDPSRLSIDPVESDRLDMRGGVGGHAGGSIANVVRAYRRPERDYEYDYDDAPTFLLLIDDGIGSGEINNNGGGGGGPGAYATRLVAAMNGTIRRLDDINNDQYDASATTKKTTTTTSAAAFVGPSLWSPAVLPRVSCAAYHPDSGYVCASGTGVFGLHHPEVHSTSYSNARSRRGTTSVPIAMYLGCDRALPHPGVRTSSAGGRQDMALCCSGRVAIVAVANAFYGVPCCLCIDIDDAIHASTSRQSSHPSFPSVAATRIASFAQSSQVHPVIAVEIVVAISATTTGDHFTSSSSSSYASSFLDAPLSKYMRPSTSLVFLASGRECTIVDITSTPESNSDGNLPSAGRRGGGGLGGGIVPTTVRLGAATTLPSPILAAASLPPAEGSGGGDLSSGSLLAILTVDGMVHVRSPSCIAVALTSIEVGTRPNDFFTLSTLPLLSSSSSSSSSSSLTTTNGGVAMARRRTIIATSYGGESRLIVVEDRESSQDFADRLMRLCIDAFGPNGFPRLELAEALGATFSATSYAGSGGGDRGEPLSSSTAAFAFNHNRRMLLRQYLESVLGLADNLQTRVPSSSATTSAHGMTDSGVGDVLLRVGDGMEVEAVNLEVQQNQESNNSIAISSMGANSLLTCTTLLCLVCYQLSSPDGAAAIRASKACASALGISSSLAFSKAAVAVCELVADRLLKEVTSMSMASFSLLTTPSSVSAPIVSSSSSSSSSSTSMSNNRASHAMATMEFVESAVWLLRSCGCHEKAINVLQERMNSPSFRNSIAGGSSGNVSGYVGSTSSTGGAVGWSQIKFDSYIATHLGELWSSNDDRYRHIVLQSSATRDLIAREPSLGLSVFTMMHPQNEKEWKKMRAEDDPLAHPLYPSKVVELLKSVTPQQIMGTVCGGSISDMHRQLTSNNSFSSFSFDSENASCPLPMNSGRALAVSYLESAIGIATGRPSSPGSSLLDEVDQRKADMHDELSYLLLEGVISERVDDDGGEDSNLGAIYRFKLRRLLSWPHSKIRSERLLSSLPSLFLRERALLLGRLGLHEDALQILYSNEKSLDLALEYCDVRHERQLAQMEEAKAHGDSGMGSRTAPNYECAYIPLVKVALTDPDLDRGTAAAIQVLALRRGVIDKAAALRLLPKNIPMSSLARPFLIPAVIENEAEVRRLTVASALLRYKYITLKQKLIEAQLKSQASLYSSPALQKLNLGEPLYSSKPMKARPVHAASPHYPDVMLIKHFFPRHLVIQAQVMNILDGTITLSNIAFVVAESSDEALVPTMELPVKTLPPGAMGCTWCVLSASPQRLDGAAFLTCELRFTVLEADAVTGIPTKFSEGGSATPGYGRTYVEELHDIEVRHTEFG</sequence>
<dbReference type="Gene3D" id="2.60.40.1480">
    <property type="entry name" value="Coatomer, gamma subunit, appendage domain"/>
    <property type="match status" value="1"/>
</dbReference>
<name>A0ABD3RDU3_9STRA</name>
<keyword evidence="4" id="KW-1185">Reference proteome</keyword>
<gene>
    <name evidence="3" type="ORF">ACHAXA_003932</name>
</gene>